<organism evidence="1 2">
    <name type="scientific">Phyllobacterium leguminum</name>
    <dbReference type="NCBI Taxonomy" id="314237"/>
    <lineage>
        <taxon>Bacteria</taxon>
        <taxon>Pseudomonadati</taxon>
        <taxon>Pseudomonadota</taxon>
        <taxon>Alphaproteobacteria</taxon>
        <taxon>Hyphomicrobiales</taxon>
        <taxon>Phyllobacteriaceae</taxon>
        <taxon>Phyllobacterium</taxon>
    </lineage>
</organism>
<dbReference type="RefSeq" id="WP_146226091.1">
    <property type="nucleotide sequence ID" value="NZ_QJTF01000012.1"/>
</dbReference>
<dbReference type="Proteomes" id="UP000247454">
    <property type="component" value="Unassembled WGS sequence"/>
</dbReference>
<accession>A0A318T169</accession>
<evidence type="ECO:0000313" key="1">
    <source>
        <dbReference type="EMBL" id="PYE87530.1"/>
    </source>
</evidence>
<dbReference type="EMBL" id="QJTF01000012">
    <property type="protein sequence ID" value="PYE87530.1"/>
    <property type="molecule type" value="Genomic_DNA"/>
</dbReference>
<keyword evidence="2" id="KW-1185">Reference proteome</keyword>
<gene>
    <name evidence="1" type="ORF">C7477_11231</name>
</gene>
<proteinExistence type="predicted"/>
<reference evidence="1 2" key="1">
    <citation type="submission" date="2018-06" db="EMBL/GenBank/DDBJ databases">
        <title>Genomic Encyclopedia of Type Strains, Phase III (KMG-III): the genomes of soil and plant-associated and newly described type strains.</title>
        <authorList>
            <person name="Whitman W."/>
        </authorList>
    </citation>
    <scope>NUCLEOTIDE SEQUENCE [LARGE SCALE GENOMIC DNA]</scope>
    <source>
        <strain evidence="1 2">ORS 1419</strain>
    </source>
</reference>
<dbReference type="AlphaFoldDB" id="A0A318T169"/>
<evidence type="ECO:0000313" key="2">
    <source>
        <dbReference type="Proteomes" id="UP000247454"/>
    </source>
</evidence>
<name>A0A318T169_9HYPH</name>
<comment type="caution">
    <text evidence="1">The sequence shown here is derived from an EMBL/GenBank/DDBJ whole genome shotgun (WGS) entry which is preliminary data.</text>
</comment>
<protein>
    <submittedName>
        <fullName evidence="1">Uncharacterized protein</fullName>
    </submittedName>
</protein>
<dbReference type="OrthoDB" id="5453597at2"/>
<sequence>MERYAPGEIPTMVLQCLSDGSCRTVDEIGAVLPLSRRQIWGGASILIKRDYLDRTERGCYRLTQAGLNAAANGEKIAGGPIGPDTCIARKPLQNTLRQRAWNAIRISPSFTVGDIVMAAARDERYPDIAVRQYIRLLRRAGYVAELPTRQRGTHRNGGSSKRFRLVKDTGPISPAWRTHKGALWDYNLRQFAEEVSCDK</sequence>